<dbReference type="EMBL" id="CM042046">
    <property type="protein sequence ID" value="KAI3676998.1"/>
    <property type="molecule type" value="Genomic_DNA"/>
</dbReference>
<proteinExistence type="predicted"/>
<sequence length="223" mass="25027">MVSGGAGAGEIQNLFYWNNVREEKPAPVFNDTLLRFAAVDLAEDSVGQNVEQLVDVGNSGILLKTNLGNAIDNHEFVIRLNNARTRGFERNETGKVLEAWAGSHDGSSFHYSSGMQRLCLHWGFARKRYRLFRISSSSLLLLYIDDTFCIHVTSDRMVKELKMLEVTLDLKKLVFLVVIRILLKNFVQGLCYDSSVIDLATGVLINDHARLENCSRDSSRNTG</sequence>
<reference evidence="2" key="1">
    <citation type="journal article" date="2022" name="Mol. Ecol. Resour.">
        <title>The genomes of chicory, endive, great burdock and yacon provide insights into Asteraceae palaeo-polyploidization history and plant inulin production.</title>
        <authorList>
            <person name="Fan W."/>
            <person name="Wang S."/>
            <person name="Wang H."/>
            <person name="Wang A."/>
            <person name="Jiang F."/>
            <person name="Liu H."/>
            <person name="Zhao H."/>
            <person name="Xu D."/>
            <person name="Zhang Y."/>
        </authorList>
    </citation>
    <scope>NUCLEOTIDE SEQUENCE [LARGE SCALE GENOMIC DNA]</scope>
    <source>
        <strain evidence="2">cv. Yunnan</strain>
    </source>
</reference>
<dbReference type="Proteomes" id="UP001056120">
    <property type="component" value="Linkage Group LG29"/>
</dbReference>
<evidence type="ECO:0000313" key="2">
    <source>
        <dbReference type="Proteomes" id="UP001056120"/>
    </source>
</evidence>
<reference evidence="1 2" key="2">
    <citation type="journal article" date="2022" name="Mol. Ecol. Resour.">
        <title>The genomes of chicory, endive, great burdock and yacon provide insights into Asteraceae paleo-polyploidization history and plant inulin production.</title>
        <authorList>
            <person name="Fan W."/>
            <person name="Wang S."/>
            <person name="Wang H."/>
            <person name="Wang A."/>
            <person name="Jiang F."/>
            <person name="Liu H."/>
            <person name="Zhao H."/>
            <person name="Xu D."/>
            <person name="Zhang Y."/>
        </authorList>
    </citation>
    <scope>NUCLEOTIDE SEQUENCE [LARGE SCALE GENOMIC DNA]</scope>
    <source>
        <strain evidence="2">cv. Yunnan</strain>
        <tissue evidence="1">Leaves</tissue>
    </source>
</reference>
<name>A0ACB8Y0N5_9ASTR</name>
<gene>
    <name evidence="1" type="ORF">L1987_86615</name>
</gene>
<protein>
    <submittedName>
        <fullName evidence="1">Uncharacterized protein</fullName>
    </submittedName>
</protein>
<keyword evidence="2" id="KW-1185">Reference proteome</keyword>
<evidence type="ECO:0000313" key="1">
    <source>
        <dbReference type="EMBL" id="KAI3676998.1"/>
    </source>
</evidence>
<comment type="caution">
    <text evidence="1">The sequence shown here is derived from an EMBL/GenBank/DDBJ whole genome shotgun (WGS) entry which is preliminary data.</text>
</comment>
<accession>A0ACB8Y0N5</accession>
<organism evidence="1 2">
    <name type="scientific">Smallanthus sonchifolius</name>
    <dbReference type="NCBI Taxonomy" id="185202"/>
    <lineage>
        <taxon>Eukaryota</taxon>
        <taxon>Viridiplantae</taxon>
        <taxon>Streptophyta</taxon>
        <taxon>Embryophyta</taxon>
        <taxon>Tracheophyta</taxon>
        <taxon>Spermatophyta</taxon>
        <taxon>Magnoliopsida</taxon>
        <taxon>eudicotyledons</taxon>
        <taxon>Gunneridae</taxon>
        <taxon>Pentapetalae</taxon>
        <taxon>asterids</taxon>
        <taxon>campanulids</taxon>
        <taxon>Asterales</taxon>
        <taxon>Asteraceae</taxon>
        <taxon>Asteroideae</taxon>
        <taxon>Heliantheae alliance</taxon>
        <taxon>Millerieae</taxon>
        <taxon>Smallanthus</taxon>
    </lineage>
</organism>